<protein>
    <recommendedName>
        <fullName evidence="2">PaaD zinc beta ribbon domain-containing protein</fullName>
    </recommendedName>
</protein>
<feature type="compositionally biased region" description="Polar residues" evidence="1">
    <location>
        <begin position="69"/>
        <end position="79"/>
    </location>
</feature>
<evidence type="ECO:0000313" key="3">
    <source>
        <dbReference type="EMBL" id="XAY07399.1"/>
    </source>
</evidence>
<dbReference type="Pfam" id="PF23451">
    <property type="entry name" value="Zn_ribbon_PaaD"/>
    <property type="match status" value="1"/>
</dbReference>
<feature type="domain" description="PaaD zinc beta ribbon" evidence="2">
    <location>
        <begin position="5"/>
        <end position="43"/>
    </location>
</feature>
<gene>
    <name evidence="3" type="ORF">DSM112329_04280</name>
</gene>
<dbReference type="KEGG" id="parq:DSM112329_04280"/>
<proteinExistence type="predicted"/>
<organism evidence="3">
    <name type="scientific">Paraconexibacter sp. AEG42_29</name>
    <dbReference type="NCBI Taxonomy" id="2997339"/>
    <lineage>
        <taxon>Bacteria</taxon>
        <taxon>Bacillati</taxon>
        <taxon>Actinomycetota</taxon>
        <taxon>Thermoleophilia</taxon>
        <taxon>Solirubrobacterales</taxon>
        <taxon>Paraconexibacteraceae</taxon>
        <taxon>Paraconexibacter</taxon>
    </lineage>
</organism>
<dbReference type="AlphaFoldDB" id="A0AAU7B1E7"/>
<name>A0AAU7B1E7_9ACTN</name>
<dbReference type="EMBL" id="CP114014">
    <property type="protein sequence ID" value="XAY07399.1"/>
    <property type="molecule type" value="Genomic_DNA"/>
</dbReference>
<dbReference type="RefSeq" id="WP_354698594.1">
    <property type="nucleotide sequence ID" value="NZ_CP114014.1"/>
</dbReference>
<sequence>MTVDEFHCPFCASDAVTRVGQWGGQMITAHWQCLVCKSYFEAIREDFADDHQPSAPHAAGADREVGWPISTNGETKPCA</sequence>
<evidence type="ECO:0000259" key="2">
    <source>
        <dbReference type="Pfam" id="PF23451"/>
    </source>
</evidence>
<dbReference type="InterPro" id="IPR056572">
    <property type="entry name" value="Zn_ribbon_PaaD"/>
</dbReference>
<evidence type="ECO:0000256" key="1">
    <source>
        <dbReference type="SAM" id="MobiDB-lite"/>
    </source>
</evidence>
<feature type="region of interest" description="Disordered" evidence="1">
    <location>
        <begin position="51"/>
        <end position="79"/>
    </location>
</feature>
<reference evidence="3" key="1">
    <citation type="submission" date="2022-12" db="EMBL/GenBank/DDBJ databases">
        <title>Paraconexibacter alkalitolerans sp. nov. and Baekduia alba sp. nov., isolated from soil and emended description of the genera Paraconexibacter (Chun et al., 2020) and Baekduia (An et al., 2020).</title>
        <authorList>
            <person name="Vieira S."/>
            <person name="Huber K.J."/>
            <person name="Geppert A."/>
            <person name="Wolf J."/>
            <person name="Neumann-Schaal M."/>
            <person name="Muesken M."/>
            <person name="Overmann J."/>
        </authorList>
    </citation>
    <scope>NUCLEOTIDE SEQUENCE</scope>
    <source>
        <strain evidence="3">AEG42_29</strain>
    </source>
</reference>
<accession>A0AAU7B1E7</accession>